<evidence type="ECO:0000313" key="3">
    <source>
        <dbReference type="Proteomes" id="UP000580250"/>
    </source>
</evidence>
<evidence type="ECO:0000313" key="2">
    <source>
        <dbReference type="EMBL" id="CAD2181920.1"/>
    </source>
</evidence>
<protein>
    <submittedName>
        <fullName evidence="2">Uncharacterized protein</fullName>
    </submittedName>
</protein>
<gene>
    <name evidence="2" type="ORF">MENT_LOCUS34100</name>
</gene>
<dbReference type="Proteomes" id="UP000580250">
    <property type="component" value="Unassembled WGS sequence"/>
</dbReference>
<name>A0A6V7W460_MELEN</name>
<proteinExistence type="predicted"/>
<evidence type="ECO:0000256" key="1">
    <source>
        <dbReference type="SAM" id="MobiDB-lite"/>
    </source>
</evidence>
<comment type="caution">
    <text evidence="2">The sequence shown here is derived from an EMBL/GenBank/DDBJ whole genome shotgun (WGS) entry which is preliminary data.</text>
</comment>
<reference evidence="2 3" key="1">
    <citation type="submission" date="2020-08" db="EMBL/GenBank/DDBJ databases">
        <authorList>
            <person name="Koutsovoulos G."/>
            <person name="Danchin GJ E."/>
        </authorList>
    </citation>
    <scope>NUCLEOTIDE SEQUENCE [LARGE SCALE GENOMIC DNA]</scope>
</reference>
<feature type="compositionally biased region" description="Basic and acidic residues" evidence="1">
    <location>
        <begin position="115"/>
        <end position="131"/>
    </location>
</feature>
<dbReference type="EMBL" id="CAJEWN010000415">
    <property type="protein sequence ID" value="CAD2181920.1"/>
    <property type="molecule type" value="Genomic_DNA"/>
</dbReference>
<organism evidence="2 3">
    <name type="scientific">Meloidogyne enterolobii</name>
    <name type="common">Root-knot nematode worm</name>
    <name type="synonym">Meloidogyne mayaguensis</name>
    <dbReference type="NCBI Taxonomy" id="390850"/>
    <lineage>
        <taxon>Eukaryota</taxon>
        <taxon>Metazoa</taxon>
        <taxon>Ecdysozoa</taxon>
        <taxon>Nematoda</taxon>
        <taxon>Chromadorea</taxon>
        <taxon>Rhabditida</taxon>
        <taxon>Tylenchina</taxon>
        <taxon>Tylenchomorpha</taxon>
        <taxon>Tylenchoidea</taxon>
        <taxon>Meloidogynidae</taxon>
        <taxon>Meloidogyninae</taxon>
        <taxon>Meloidogyne</taxon>
    </lineage>
</organism>
<sequence length="186" mass="22012">MKQVYELLIKRIDAINKGIGIVDEVEMNELYTSIVTQFKESKSEEKEMSGLTNLIENLLTKFQFKSLAALKFGEKFQKEENRNNHPLFNYELKIQKTGNFFSKIFSKNKNQKPSEGTHQKPSEDTHQKEKRPREFNKFYWEQLKEIMLISGLTEDKTNYNKRIEKEFDEINKNGNYKGVFIVNIVN</sequence>
<dbReference type="AlphaFoldDB" id="A0A6V7W460"/>
<accession>A0A6V7W460</accession>
<feature type="region of interest" description="Disordered" evidence="1">
    <location>
        <begin position="109"/>
        <end position="131"/>
    </location>
</feature>